<evidence type="ECO:0000259" key="6">
    <source>
        <dbReference type="SMART" id="SM00382"/>
    </source>
</evidence>
<dbReference type="InterPro" id="IPR032423">
    <property type="entry name" value="AAA_assoc_2"/>
</dbReference>
<dbReference type="Pfam" id="PF00004">
    <property type="entry name" value="AAA"/>
    <property type="match status" value="1"/>
</dbReference>
<feature type="region of interest" description="Disordered" evidence="5">
    <location>
        <begin position="33"/>
        <end position="64"/>
    </location>
</feature>
<keyword evidence="4" id="KW-0067">ATP-binding</keyword>
<dbReference type="GO" id="GO:0000731">
    <property type="term" value="P:DNA synthesis involved in DNA repair"/>
    <property type="evidence" value="ECO:0007669"/>
    <property type="project" value="TreeGrafter"/>
</dbReference>
<dbReference type="FunFam" id="1.20.272.10:FF:000001">
    <property type="entry name" value="Putative AAA family ATPase"/>
    <property type="match status" value="1"/>
</dbReference>
<gene>
    <name evidence="7" type="ORF">B7P43_G15067</name>
</gene>
<name>A0A2J7Q1N3_9NEOP</name>
<protein>
    <submittedName>
        <fullName evidence="7">ATPase WRNIP1</fullName>
    </submittedName>
</protein>
<organism evidence="7 8">
    <name type="scientific">Cryptotermes secundus</name>
    <dbReference type="NCBI Taxonomy" id="105785"/>
    <lineage>
        <taxon>Eukaryota</taxon>
        <taxon>Metazoa</taxon>
        <taxon>Ecdysozoa</taxon>
        <taxon>Arthropoda</taxon>
        <taxon>Hexapoda</taxon>
        <taxon>Insecta</taxon>
        <taxon>Pterygota</taxon>
        <taxon>Neoptera</taxon>
        <taxon>Polyneoptera</taxon>
        <taxon>Dictyoptera</taxon>
        <taxon>Blattodea</taxon>
        <taxon>Blattoidea</taxon>
        <taxon>Termitoidae</taxon>
        <taxon>Kalotermitidae</taxon>
        <taxon>Cryptotermitinae</taxon>
        <taxon>Cryptotermes</taxon>
    </lineage>
</organism>
<evidence type="ECO:0000256" key="5">
    <source>
        <dbReference type="SAM" id="MobiDB-lite"/>
    </source>
</evidence>
<evidence type="ECO:0000313" key="7">
    <source>
        <dbReference type="EMBL" id="PNF22469.1"/>
    </source>
</evidence>
<dbReference type="Pfam" id="PF16193">
    <property type="entry name" value="AAA_assoc_2"/>
    <property type="match status" value="1"/>
</dbReference>
<dbReference type="Gene3D" id="1.20.272.10">
    <property type="match status" value="1"/>
</dbReference>
<keyword evidence="8" id="KW-1185">Reference proteome</keyword>
<dbReference type="GO" id="GO:0005524">
    <property type="term" value="F:ATP binding"/>
    <property type="evidence" value="ECO:0007669"/>
    <property type="project" value="UniProtKB-KW"/>
</dbReference>
<reference evidence="7 8" key="1">
    <citation type="submission" date="2017-12" db="EMBL/GenBank/DDBJ databases">
        <title>Hemimetabolous genomes reveal molecular basis of termite eusociality.</title>
        <authorList>
            <person name="Harrison M.C."/>
            <person name="Jongepier E."/>
            <person name="Robertson H.M."/>
            <person name="Arning N."/>
            <person name="Bitard-Feildel T."/>
            <person name="Chao H."/>
            <person name="Childers C.P."/>
            <person name="Dinh H."/>
            <person name="Doddapaneni H."/>
            <person name="Dugan S."/>
            <person name="Gowin J."/>
            <person name="Greiner C."/>
            <person name="Han Y."/>
            <person name="Hu H."/>
            <person name="Hughes D.S.T."/>
            <person name="Huylmans A.-K."/>
            <person name="Kemena C."/>
            <person name="Kremer L.P.M."/>
            <person name="Lee S.L."/>
            <person name="Lopez-Ezquerra A."/>
            <person name="Mallet L."/>
            <person name="Monroy-Kuhn J.M."/>
            <person name="Moser A."/>
            <person name="Murali S.C."/>
            <person name="Muzny D.M."/>
            <person name="Otani S."/>
            <person name="Piulachs M.-D."/>
            <person name="Poelchau M."/>
            <person name="Qu J."/>
            <person name="Schaub F."/>
            <person name="Wada-Katsumata A."/>
            <person name="Worley K.C."/>
            <person name="Xie Q."/>
            <person name="Ylla G."/>
            <person name="Poulsen M."/>
            <person name="Gibbs R.A."/>
            <person name="Schal C."/>
            <person name="Richards S."/>
            <person name="Belles X."/>
            <person name="Korb J."/>
            <person name="Bornberg-Bauer E."/>
        </authorList>
    </citation>
    <scope>NUCLEOTIDE SEQUENCE [LARGE SCALE GENOMIC DNA]</scope>
    <source>
        <tissue evidence="7">Whole body</tissue>
    </source>
</reference>
<dbReference type="GO" id="GO:0003677">
    <property type="term" value="F:DNA binding"/>
    <property type="evidence" value="ECO:0007669"/>
    <property type="project" value="InterPro"/>
</dbReference>
<accession>A0A2J7Q1N3</accession>
<comment type="similarity">
    <text evidence="1">Belongs to the AAA ATPase family. RarA/MGS1/WRNIP1 subfamily.</text>
</comment>
<dbReference type="SUPFAM" id="SSF52540">
    <property type="entry name" value="P-loop containing nucleoside triphosphate hydrolases"/>
    <property type="match status" value="1"/>
</dbReference>
<dbReference type="GO" id="GO:0006261">
    <property type="term" value="P:DNA-templated DNA replication"/>
    <property type="evidence" value="ECO:0007669"/>
    <property type="project" value="TreeGrafter"/>
</dbReference>
<feature type="compositionally biased region" description="Basic and acidic residues" evidence="5">
    <location>
        <begin position="41"/>
        <end position="64"/>
    </location>
</feature>
<evidence type="ECO:0000256" key="4">
    <source>
        <dbReference type="ARBA" id="ARBA00022840"/>
    </source>
</evidence>
<proteinExistence type="inferred from homology"/>
<comment type="caution">
    <text evidence="7">The sequence shown here is derived from an EMBL/GenBank/DDBJ whole genome shotgun (WGS) entry which is preliminary data.</text>
</comment>
<dbReference type="Gene3D" id="1.10.8.60">
    <property type="match status" value="1"/>
</dbReference>
<dbReference type="Pfam" id="PF12002">
    <property type="entry name" value="MgsA_C"/>
    <property type="match status" value="1"/>
</dbReference>
<dbReference type="InParanoid" id="A0A2J7Q1N3"/>
<dbReference type="SMART" id="SM00382">
    <property type="entry name" value="AAA"/>
    <property type="match status" value="1"/>
</dbReference>
<dbReference type="Proteomes" id="UP000235965">
    <property type="component" value="Unassembled WGS sequence"/>
</dbReference>
<dbReference type="InterPro" id="IPR051314">
    <property type="entry name" value="AAA_ATPase_RarA/MGS1/WRNIP1"/>
</dbReference>
<dbReference type="GO" id="GO:0017116">
    <property type="term" value="F:single-stranded DNA helicase activity"/>
    <property type="evidence" value="ECO:0007669"/>
    <property type="project" value="TreeGrafter"/>
</dbReference>
<dbReference type="EMBL" id="NEVH01019395">
    <property type="protein sequence ID" value="PNF22469.1"/>
    <property type="molecule type" value="Genomic_DNA"/>
</dbReference>
<dbReference type="GO" id="GO:0008047">
    <property type="term" value="F:enzyme activator activity"/>
    <property type="evidence" value="ECO:0007669"/>
    <property type="project" value="TreeGrafter"/>
</dbReference>
<dbReference type="STRING" id="105785.A0A2J7Q1N3"/>
<evidence type="ECO:0000256" key="2">
    <source>
        <dbReference type="ARBA" id="ARBA00022705"/>
    </source>
</evidence>
<sequence>MSSSVEVVNCPVCYRKYPVTEIESHANKCIFLNSGENDGASTKRREDHDHKETNQAEKRQKREGYIEQNHVGQSHDNFIQEIEVPSSSSFRQTFTSPVPLAEQMRPTDLTNYFGQEHVLGLHKVLRTLLEKRDIPSMILWGPPGCGKTTLAHIIANQCKKDNQEARFVTMSATMSGVNDVKDAVKIAKNELRSFKRRTILFMDEIHRFNKLQQDIFLPHVESGTITLIGATTENPSFSLNSALLSRCRVIVLEKLNTQHIIAILERTLIVIDGKIVKAGENINFTKPGDRIPRVLIDEATVIWLAEMCDGDARVALNSLQLALQARDQDSGVILISLDDIKDGVKRSHLLYDRKGDEHYNIISAMHKSIRASDDNAALYWMTRMLQGGEDPLYIARRLVRAASEDIGLADPMALTVAVSAMQGCQLLGMPECDVLLAQCAVYLARAPKSREMDHALALAKECIAEHKGPLPSVPLHLRNAPTRLMKDLGYGKGYNMAHKDISHLTYMPKGLENVDFFGPSESL</sequence>
<dbReference type="PANTHER" id="PTHR13779:SF7">
    <property type="entry name" value="ATPASE WRNIP1"/>
    <property type="match status" value="1"/>
</dbReference>
<evidence type="ECO:0000256" key="1">
    <source>
        <dbReference type="ARBA" id="ARBA00008959"/>
    </source>
</evidence>
<dbReference type="GO" id="GO:0005634">
    <property type="term" value="C:nucleus"/>
    <property type="evidence" value="ECO:0007669"/>
    <property type="project" value="TreeGrafter"/>
</dbReference>
<dbReference type="AlphaFoldDB" id="A0A2J7Q1N3"/>
<dbReference type="CDD" id="cd00009">
    <property type="entry name" value="AAA"/>
    <property type="match status" value="1"/>
</dbReference>
<dbReference type="PANTHER" id="PTHR13779">
    <property type="entry name" value="WERNER HELICASE-INTERACTING PROTEIN 1 FAMILY MEMBER"/>
    <property type="match status" value="1"/>
</dbReference>
<evidence type="ECO:0000313" key="8">
    <source>
        <dbReference type="Proteomes" id="UP000235965"/>
    </source>
</evidence>
<dbReference type="GO" id="GO:0016887">
    <property type="term" value="F:ATP hydrolysis activity"/>
    <property type="evidence" value="ECO:0007669"/>
    <property type="project" value="InterPro"/>
</dbReference>
<dbReference type="Gene3D" id="1.10.3710.10">
    <property type="entry name" value="DNA polymerase III clamp loader subunits, C-terminal domain"/>
    <property type="match status" value="1"/>
</dbReference>
<dbReference type="Gene3D" id="3.40.50.300">
    <property type="entry name" value="P-loop containing nucleotide triphosphate hydrolases"/>
    <property type="match status" value="1"/>
</dbReference>
<feature type="domain" description="AAA+ ATPase" evidence="6">
    <location>
        <begin position="133"/>
        <end position="255"/>
    </location>
</feature>
<dbReference type="OrthoDB" id="10265467at2759"/>
<evidence type="ECO:0000256" key="3">
    <source>
        <dbReference type="ARBA" id="ARBA00022741"/>
    </source>
</evidence>
<keyword evidence="2" id="KW-0235">DNA replication</keyword>
<dbReference type="FunFam" id="3.40.50.300:FF:000137">
    <property type="entry name" value="Replication-associated recombination protein A"/>
    <property type="match status" value="1"/>
</dbReference>
<dbReference type="CDD" id="cd18139">
    <property type="entry name" value="HLD_clamp_RarA"/>
    <property type="match status" value="1"/>
</dbReference>
<dbReference type="InterPro" id="IPR003959">
    <property type="entry name" value="ATPase_AAA_core"/>
</dbReference>
<dbReference type="InterPro" id="IPR003593">
    <property type="entry name" value="AAA+_ATPase"/>
</dbReference>
<dbReference type="InterPro" id="IPR027417">
    <property type="entry name" value="P-loop_NTPase"/>
</dbReference>
<dbReference type="InterPro" id="IPR021886">
    <property type="entry name" value="MgsA_C"/>
</dbReference>
<dbReference type="InterPro" id="IPR008921">
    <property type="entry name" value="DNA_pol3_clamp-load_cplx_C"/>
</dbReference>
<keyword evidence="3" id="KW-0547">Nucleotide-binding</keyword>
<dbReference type="SUPFAM" id="SSF48019">
    <property type="entry name" value="post-AAA+ oligomerization domain-like"/>
    <property type="match status" value="1"/>
</dbReference>